<dbReference type="InterPro" id="IPR001314">
    <property type="entry name" value="Peptidase_S1A"/>
</dbReference>
<comment type="similarity">
    <text evidence="8">Belongs to the peptidase S1 family. CLIP subfamily.</text>
</comment>
<evidence type="ECO:0000256" key="7">
    <source>
        <dbReference type="ARBA" id="ARBA00023180"/>
    </source>
</evidence>
<accession>W5JV70</accession>
<evidence type="ECO:0000256" key="5">
    <source>
        <dbReference type="ARBA" id="ARBA00022859"/>
    </source>
</evidence>
<proteinExistence type="inferred from homology"/>
<dbReference type="PROSITE" id="PS00134">
    <property type="entry name" value="TRYPSIN_HIS"/>
    <property type="match status" value="1"/>
</dbReference>
<dbReference type="VEuPathDB" id="VectorBase:ADAC000108"/>
<dbReference type="GO" id="GO:0005576">
    <property type="term" value="C:extracellular region"/>
    <property type="evidence" value="ECO:0007669"/>
    <property type="project" value="UniProtKB-SubCell"/>
</dbReference>
<evidence type="ECO:0000256" key="11">
    <source>
        <dbReference type="SAM" id="SignalP"/>
    </source>
</evidence>
<dbReference type="VEuPathDB" id="VectorBase:ADAR2_011846"/>
<dbReference type="PANTHER" id="PTHR24260">
    <property type="match status" value="1"/>
</dbReference>
<dbReference type="EnsemblMetazoa" id="ADAC000108-RA">
    <property type="protein sequence ID" value="ADAC000108-PA"/>
    <property type="gene ID" value="ADAC000108"/>
</dbReference>
<reference evidence="13 15" key="1">
    <citation type="journal article" date="2010" name="BMC Genomics">
        <title>Combination of measures distinguishes pre-miRNAs from other stem-loops in the genome of the newly sequenced Anopheles darlingi.</title>
        <authorList>
            <person name="Mendes N.D."/>
            <person name="Freitas A.T."/>
            <person name="Vasconcelos A.T."/>
            <person name="Sagot M.F."/>
        </authorList>
    </citation>
    <scope>NUCLEOTIDE SEQUENCE</scope>
</reference>
<evidence type="ECO:0000313" key="14">
    <source>
        <dbReference type="EnsemblMetazoa" id="ADAC000108-PA"/>
    </source>
</evidence>
<reference evidence="14" key="4">
    <citation type="submission" date="2015-06" db="UniProtKB">
        <authorList>
            <consortium name="EnsemblMetazoa"/>
        </authorList>
    </citation>
    <scope>IDENTIFICATION</scope>
</reference>
<keyword evidence="4 11" id="KW-0732">Signal</keyword>
<dbReference type="PANTHER" id="PTHR24260:SF147">
    <property type="entry name" value="EG:BACR7A4.3 PROTEIN-RELATED"/>
    <property type="match status" value="1"/>
</dbReference>
<evidence type="ECO:0000313" key="15">
    <source>
        <dbReference type="Proteomes" id="UP000000673"/>
    </source>
</evidence>
<evidence type="ECO:0000256" key="10">
    <source>
        <dbReference type="SAM" id="MobiDB-lite"/>
    </source>
</evidence>
<dbReference type="FunFam" id="2.40.10.10:FF:000028">
    <property type="entry name" value="Serine protease easter"/>
    <property type="match status" value="1"/>
</dbReference>
<dbReference type="Gene3D" id="2.40.10.10">
    <property type="entry name" value="Trypsin-like serine proteases"/>
    <property type="match status" value="4"/>
</dbReference>
<evidence type="ECO:0000256" key="3">
    <source>
        <dbReference type="ARBA" id="ARBA00022588"/>
    </source>
</evidence>
<dbReference type="InterPro" id="IPR018114">
    <property type="entry name" value="TRYPSIN_HIS"/>
</dbReference>
<dbReference type="FunCoup" id="W5JV70">
    <property type="interactions" value="20"/>
</dbReference>
<dbReference type="SUPFAM" id="SSF50494">
    <property type="entry name" value="Trypsin-like serine proteases"/>
    <property type="match status" value="3"/>
</dbReference>
<feature type="region of interest" description="Disordered" evidence="10">
    <location>
        <begin position="680"/>
        <end position="703"/>
    </location>
</feature>
<evidence type="ECO:0000256" key="6">
    <source>
        <dbReference type="ARBA" id="ARBA00023157"/>
    </source>
</evidence>
<reference evidence="13" key="2">
    <citation type="submission" date="2010-05" db="EMBL/GenBank/DDBJ databases">
        <authorList>
            <person name="Almeida L.G."/>
            <person name="Nicolas M.F."/>
            <person name="Souza R.C."/>
            <person name="Vasconcelos A.T.R."/>
        </authorList>
    </citation>
    <scope>NUCLEOTIDE SEQUENCE</scope>
</reference>
<dbReference type="GO" id="GO:0045087">
    <property type="term" value="P:innate immune response"/>
    <property type="evidence" value="ECO:0007669"/>
    <property type="project" value="UniProtKB-KW"/>
</dbReference>
<evidence type="ECO:0000256" key="1">
    <source>
        <dbReference type="ARBA" id="ARBA00004613"/>
    </source>
</evidence>
<keyword evidence="3" id="KW-0399">Innate immunity</keyword>
<gene>
    <name evidence="13" type="ORF">AND_000108</name>
</gene>
<dbReference type="PRINTS" id="PR00722">
    <property type="entry name" value="CHYMOTRYPSIN"/>
</dbReference>
<dbReference type="PROSITE" id="PS00135">
    <property type="entry name" value="TRYPSIN_SER"/>
    <property type="match status" value="1"/>
</dbReference>
<keyword evidence="15" id="KW-1185">Reference proteome</keyword>
<keyword evidence="9" id="KW-0378">Hydrolase</keyword>
<evidence type="ECO:0000256" key="8">
    <source>
        <dbReference type="ARBA" id="ARBA00024195"/>
    </source>
</evidence>
<dbReference type="GO" id="GO:0006508">
    <property type="term" value="P:proteolysis"/>
    <property type="evidence" value="ECO:0007669"/>
    <property type="project" value="UniProtKB-KW"/>
</dbReference>
<dbReference type="HOGENOM" id="CLU_006842_22_0_1"/>
<feature type="chain" id="PRO_5010156021" evidence="11">
    <location>
        <begin position="27"/>
        <end position="911"/>
    </location>
</feature>
<keyword evidence="9" id="KW-0720">Serine protease</keyword>
<dbReference type="CDD" id="cd00190">
    <property type="entry name" value="Tryp_SPc"/>
    <property type="match status" value="1"/>
</dbReference>
<keyword evidence="2" id="KW-0964">Secreted</keyword>
<dbReference type="PROSITE" id="PS50240">
    <property type="entry name" value="TRYPSIN_DOM"/>
    <property type="match status" value="3"/>
</dbReference>
<dbReference type="InterPro" id="IPR009003">
    <property type="entry name" value="Peptidase_S1_PA"/>
</dbReference>
<dbReference type="InterPro" id="IPR043504">
    <property type="entry name" value="Peptidase_S1_PA_chymotrypsin"/>
</dbReference>
<dbReference type="OMA" id="CARDEIM"/>
<comment type="subcellular location">
    <subcellularLocation>
        <location evidence="1">Secreted</location>
    </subcellularLocation>
</comment>
<evidence type="ECO:0000259" key="12">
    <source>
        <dbReference type="PROSITE" id="PS50240"/>
    </source>
</evidence>
<evidence type="ECO:0000256" key="2">
    <source>
        <dbReference type="ARBA" id="ARBA00022525"/>
    </source>
</evidence>
<keyword evidence="5" id="KW-0391">Immunity</keyword>
<evidence type="ECO:0000256" key="9">
    <source>
        <dbReference type="RuleBase" id="RU363034"/>
    </source>
</evidence>
<dbReference type="AlphaFoldDB" id="W5JV70"/>
<name>W5JV70_ANODA</name>
<dbReference type="GO" id="GO:0004252">
    <property type="term" value="F:serine-type endopeptidase activity"/>
    <property type="evidence" value="ECO:0007669"/>
    <property type="project" value="InterPro"/>
</dbReference>
<reference evidence="13" key="3">
    <citation type="journal article" date="2013" name="Nucleic Acids Res.">
        <title>The genome of Anopheles darlingi, the main neotropical malaria vector.</title>
        <authorList>
            <person name="Marinotti O."/>
            <person name="Cerqueira G.C."/>
            <person name="de Almeida L.G."/>
            <person name="Ferro M.I."/>
            <person name="Loreto E.L."/>
            <person name="Zaha A."/>
            <person name="Teixeira S.M."/>
            <person name="Wespiser A.R."/>
            <person name="Almeida E Silva A."/>
            <person name="Schlindwein A.D."/>
            <person name="Pacheco A.C."/>
            <person name="Silva A.L."/>
            <person name="Graveley B.R."/>
            <person name="Walenz B.P."/>
            <person name="Lima Bde A."/>
            <person name="Ribeiro C.A."/>
            <person name="Nunes-Silva C.G."/>
            <person name="de Carvalho C.R."/>
            <person name="Soares C.M."/>
            <person name="de Menezes C.B."/>
            <person name="Matiolli C."/>
            <person name="Caffrey D."/>
            <person name="Araujo D.A."/>
            <person name="de Oliveira D.M."/>
            <person name="Golenbock D."/>
            <person name="Grisard E.C."/>
            <person name="Fantinatti-Garboggini F."/>
            <person name="de Carvalho F.M."/>
            <person name="Barcellos F.G."/>
            <person name="Prosdocimi F."/>
            <person name="May G."/>
            <person name="Azevedo Junior G.M."/>
            <person name="Guimaraes G.M."/>
            <person name="Goldman G.H."/>
            <person name="Padilha I.Q."/>
            <person name="Batista Jda S."/>
            <person name="Ferro J.A."/>
            <person name="Ribeiro J.M."/>
            <person name="Fietto J.L."/>
            <person name="Dabbas K.M."/>
            <person name="Cerdeira L."/>
            <person name="Agnez-Lima L.F."/>
            <person name="Brocchi M."/>
            <person name="de Carvalho M.O."/>
            <person name="Teixeira Mde M."/>
            <person name="Diniz Maia Mde M."/>
            <person name="Goldman M.H."/>
            <person name="Cruz Schneider M.P."/>
            <person name="Felipe M.S."/>
            <person name="Hungria M."/>
            <person name="Nicolas M.F."/>
            <person name="Pereira M."/>
            <person name="Montes M.A."/>
            <person name="Cantao M.E."/>
            <person name="Vincentz M."/>
            <person name="Rafael M.S."/>
            <person name="Silverman N."/>
            <person name="Stoco P.H."/>
            <person name="Souza R.C."/>
            <person name="Vicentini R."/>
            <person name="Gazzinelli R.T."/>
            <person name="Neves Rde O."/>
            <person name="Silva R."/>
            <person name="Astolfi-Filho S."/>
            <person name="Maciel T.E."/>
            <person name="Urmenyi T.P."/>
            <person name="Tadei W.P."/>
            <person name="Camargo E.P."/>
            <person name="de Vasconcelos A.T."/>
        </authorList>
    </citation>
    <scope>NUCLEOTIDE SEQUENCE</scope>
</reference>
<dbReference type="InterPro" id="IPR051333">
    <property type="entry name" value="CLIP_Serine_Protease"/>
</dbReference>
<dbReference type="EMBL" id="ADMH02000024">
    <property type="protein sequence ID" value="ETN68056.1"/>
    <property type="molecule type" value="Genomic_DNA"/>
</dbReference>
<keyword evidence="6" id="KW-1015">Disulfide bond</keyword>
<dbReference type="STRING" id="43151.W5JV70"/>
<feature type="signal peptide" evidence="11">
    <location>
        <begin position="1"/>
        <end position="26"/>
    </location>
</feature>
<organism evidence="13">
    <name type="scientific">Anopheles darlingi</name>
    <name type="common">Mosquito</name>
    <dbReference type="NCBI Taxonomy" id="43151"/>
    <lineage>
        <taxon>Eukaryota</taxon>
        <taxon>Metazoa</taxon>
        <taxon>Ecdysozoa</taxon>
        <taxon>Arthropoda</taxon>
        <taxon>Hexapoda</taxon>
        <taxon>Insecta</taxon>
        <taxon>Pterygota</taxon>
        <taxon>Neoptera</taxon>
        <taxon>Endopterygota</taxon>
        <taxon>Diptera</taxon>
        <taxon>Nematocera</taxon>
        <taxon>Culicoidea</taxon>
        <taxon>Culicidae</taxon>
        <taxon>Anophelinae</taxon>
        <taxon>Anopheles</taxon>
    </lineage>
</organism>
<dbReference type="Proteomes" id="UP000000673">
    <property type="component" value="Unassembled WGS sequence"/>
</dbReference>
<feature type="domain" description="Peptidase S1" evidence="12">
    <location>
        <begin position="341"/>
        <end position="597"/>
    </location>
</feature>
<dbReference type="SMART" id="SM00020">
    <property type="entry name" value="Tryp_SPc"/>
    <property type="match status" value="1"/>
</dbReference>
<dbReference type="InterPro" id="IPR033116">
    <property type="entry name" value="TRYPSIN_SER"/>
</dbReference>
<dbReference type="InterPro" id="IPR001254">
    <property type="entry name" value="Trypsin_dom"/>
</dbReference>
<evidence type="ECO:0000256" key="4">
    <source>
        <dbReference type="ARBA" id="ARBA00022729"/>
    </source>
</evidence>
<feature type="domain" description="Peptidase S1" evidence="12">
    <location>
        <begin position="696"/>
        <end position="911"/>
    </location>
</feature>
<keyword evidence="9" id="KW-0645">Protease</keyword>
<feature type="domain" description="Peptidase S1" evidence="12">
    <location>
        <begin position="91"/>
        <end position="309"/>
    </location>
</feature>
<protein>
    <submittedName>
        <fullName evidence="13">Tryptase</fullName>
    </submittedName>
</protein>
<dbReference type="eggNOG" id="KOG3627">
    <property type="taxonomic scope" value="Eukaryota"/>
</dbReference>
<sequence length="911" mass="102506">MAYSFCGVATTILLALVLAIVPTVEGQKLLAPSDDSPEAEHMIVPNEPKSLDDCHFRYYEFGKKSINKPTFGVPAYLREFAHMAAIGWTQPDKTVLWNCGGSLISERFVLTAAHCAQRQEPDVVRLGDINLFNDTDDQYAQQIRIAKFIANPSYSFLYEYHDIALLLLERKVVVHDTVAPACLWNDEEIRFTSLEATGWGAVGFVEGQTPTLLKVTLSPFEKDRCSNFIENNRRLPNGLDSNQMCAGDDKQDTCRGDSGGPLQVKLLHNTRVTPFIVAVTSFGRPCGQSVPGIYTRVAPYISWIQSTLKEWGEDEWLLQPQACARKYVELREYEPRVQLKKIGSQQQLDMTKAHLFSDSSRQLVEIHWESLRVNSSNECYGVIIDESTVLTLARCTMGINGMEPTHVTFVGNKTHIITHRYKHPNYEESSFRNDIGVLKVKEPFEFNADFTPACVWTKNTYLEPEMEVTGRGLLELNRLYTEAAPEIDRTSLTNTVDVLGIVMEQNGTNCSLPKQYTERLPSGLSQEHVCFGAEPFLVPSTCSQAFGGPLQREVFRYGRSLMYVNALNLFGRDCGFGESAVAVRPAHHRNWLESVLYPPKETEIVYKRQPVTFLHEGLEEGDNCTAPNGLPGVCVNYMYCPKVTHDGLRGREVKFCETGSLVCCPHRNIRYATNSDAEEIDSCERNQDTSSDEEEGSGETSSASLSHVVPIVWRNGREERVCIGTIVSSRIVLTAASCLHASKLPSEVELRIGMSTGRLQFIAGEVIVHPEFDNTSKKHNLALIKMKDTRNEEQLGQSRACLWRNSTHTPLMIDQLVLVDRTFKTKEAHLKFNTDCRRAFRRVLSASELCLKVDDLDEEPVLIDDGMPAFWSKRDGGYLVGIVSHRSSVSDRSIVRYTRLSSYIDWIKSEL</sequence>
<evidence type="ECO:0000313" key="13">
    <source>
        <dbReference type="EMBL" id="ETN68056.1"/>
    </source>
</evidence>
<dbReference type="Pfam" id="PF00089">
    <property type="entry name" value="Trypsin"/>
    <property type="match status" value="3"/>
</dbReference>
<keyword evidence="7" id="KW-0325">Glycoprotein</keyword>